<dbReference type="Proteomes" id="UP000675781">
    <property type="component" value="Unassembled WGS sequence"/>
</dbReference>
<reference evidence="2" key="1">
    <citation type="submission" date="2021-04" db="EMBL/GenBank/DDBJ databases">
        <title>Genome based classification of Actinospica acidithermotolerans sp. nov., an actinobacterium isolated from an Indonesian hot spring.</title>
        <authorList>
            <person name="Kusuma A.B."/>
            <person name="Putra K.E."/>
            <person name="Nafisah S."/>
            <person name="Loh J."/>
            <person name="Nouioui I."/>
            <person name="Goodfellow M."/>
        </authorList>
    </citation>
    <scope>NUCLEOTIDE SEQUENCE</scope>
    <source>
        <strain evidence="2">CSCA 57</strain>
    </source>
</reference>
<evidence type="ECO:0000256" key="1">
    <source>
        <dbReference type="SAM" id="MobiDB-lite"/>
    </source>
</evidence>
<dbReference type="AlphaFoldDB" id="A0A941ELP1"/>
<comment type="caution">
    <text evidence="2">The sequence shown here is derived from an EMBL/GenBank/DDBJ whole genome shotgun (WGS) entry which is preliminary data.</text>
</comment>
<sequence>MSEQIGFADYVAARRERWVRAGVPAHRGPAHRRGAPVDATIKELS</sequence>
<name>A0A941ELP1_9ACTN</name>
<gene>
    <name evidence="2" type="ORF">KDL01_09100</name>
</gene>
<dbReference type="EMBL" id="JAGSOG010000029">
    <property type="protein sequence ID" value="MBR7833421.1"/>
    <property type="molecule type" value="Genomic_DNA"/>
</dbReference>
<dbReference type="RefSeq" id="WP_212527942.1">
    <property type="nucleotide sequence ID" value="NZ_JAGSOG010000029.1"/>
</dbReference>
<accession>A0A941ELP1</accession>
<evidence type="ECO:0000313" key="3">
    <source>
        <dbReference type="Proteomes" id="UP000675781"/>
    </source>
</evidence>
<feature type="region of interest" description="Disordered" evidence="1">
    <location>
        <begin position="25"/>
        <end position="45"/>
    </location>
</feature>
<evidence type="ECO:0000313" key="2">
    <source>
        <dbReference type="EMBL" id="MBR7833421.1"/>
    </source>
</evidence>
<keyword evidence="3" id="KW-1185">Reference proteome</keyword>
<protein>
    <submittedName>
        <fullName evidence="2">Uncharacterized protein</fullName>
    </submittedName>
</protein>
<proteinExistence type="predicted"/>
<organism evidence="2 3">
    <name type="scientific">Actinospica durhamensis</name>
    <dbReference type="NCBI Taxonomy" id="1508375"/>
    <lineage>
        <taxon>Bacteria</taxon>
        <taxon>Bacillati</taxon>
        <taxon>Actinomycetota</taxon>
        <taxon>Actinomycetes</taxon>
        <taxon>Catenulisporales</taxon>
        <taxon>Actinospicaceae</taxon>
        <taxon>Actinospica</taxon>
    </lineage>
</organism>